<organism evidence="2 3">
    <name type="scientific">Chryseobacterium candidae</name>
    <dbReference type="NCBI Taxonomy" id="1978493"/>
    <lineage>
        <taxon>Bacteria</taxon>
        <taxon>Pseudomonadati</taxon>
        <taxon>Bacteroidota</taxon>
        <taxon>Flavobacteriia</taxon>
        <taxon>Flavobacteriales</taxon>
        <taxon>Weeksellaceae</taxon>
        <taxon>Chryseobacterium group</taxon>
        <taxon>Chryseobacterium</taxon>
    </lineage>
</organism>
<accession>A0ABY2R5C6</accession>
<dbReference type="Proteomes" id="UP000306038">
    <property type="component" value="Unassembled WGS sequence"/>
</dbReference>
<protein>
    <submittedName>
        <fullName evidence="2">Uncharacterized protein</fullName>
    </submittedName>
</protein>
<sequence length="492" mass="50840">MKKTIFSAVLFLSITAIYHAQSTGFVGINTTTPRTTLDVTASNDPTKSDGVLVPRMTTAQLESKNTAYDIAQNGTLVFVTSGTGTPSTKTELITQSGFYYYDATTSRWTPLKSFAVPPSSTTASNGLSMVGTDVQLGGTLNKDTNIAGSNKLTFSAPLQVTSGTPGAGKVLTSDATGNATWGTLPAATVTTANNGLTMNGTTTQLGGALTQATNITGASRLTLATPTTVSGALQISSGTPGAGKILTSDATGNATWGTLPAATVTTANNGLTMNGTTTQLGGALTQATNITGASRLTLATPTTVSGALQISSGTPGAGKILTSDASGNASWEQPNVFRTPLFPNSSGFSYNGPLVSGINSGISITLPPNSTWIIHIQQLIRFNRALKVYQSGTNILSEGVWVRFHWSDSTNGNASSDILAGRLISAACYPGPNYHMLNGETIIKNNSAVSKSYYLTTATIDTASLDTTNPITFNGLFFAWSENTLYALPSNN</sequence>
<dbReference type="RefSeq" id="WP_136522525.1">
    <property type="nucleotide sequence ID" value="NZ_SDLV01000029.1"/>
</dbReference>
<evidence type="ECO:0000313" key="2">
    <source>
        <dbReference type="EMBL" id="THV57871.1"/>
    </source>
</evidence>
<comment type="caution">
    <text evidence="2">The sequence shown here is derived from an EMBL/GenBank/DDBJ whole genome shotgun (WGS) entry which is preliminary data.</text>
</comment>
<reference evidence="2 3" key="1">
    <citation type="submission" date="2019-01" db="EMBL/GenBank/DDBJ databases">
        <authorList>
            <person name="B I."/>
            <person name="Ch S."/>
            <person name="Ch V.R."/>
        </authorList>
    </citation>
    <scope>NUCLEOTIDE SEQUENCE [LARGE SCALE GENOMIC DNA]</scope>
    <source>
        <strain evidence="2 3">JC507</strain>
    </source>
</reference>
<gene>
    <name evidence="2" type="ORF">EK417_14295</name>
</gene>
<evidence type="ECO:0000313" key="3">
    <source>
        <dbReference type="Proteomes" id="UP000306038"/>
    </source>
</evidence>
<feature type="signal peptide" evidence="1">
    <location>
        <begin position="1"/>
        <end position="20"/>
    </location>
</feature>
<keyword evidence="1" id="KW-0732">Signal</keyword>
<name>A0ABY2R5C6_9FLAO</name>
<dbReference type="EMBL" id="SDLV01000029">
    <property type="protein sequence ID" value="THV57871.1"/>
    <property type="molecule type" value="Genomic_DNA"/>
</dbReference>
<evidence type="ECO:0000256" key="1">
    <source>
        <dbReference type="SAM" id="SignalP"/>
    </source>
</evidence>
<proteinExistence type="predicted"/>
<keyword evidence="3" id="KW-1185">Reference proteome</keyword>
<feature type="chain" id="PRO_5046288241" evidence="1">
    <location>
        <begin position="21"/>
        <end position="492"/>
    </location>
</feature>